<dbReference type="AlphaFoldDB" id="L8ECQ0"/>
<organism evidence="1">
    <name type="scientific">Homo sapiens</name>
    <name type="common">Human</name>
    <dbReference type="NCBI Taxonomy" id="9606"/>
    <lineage>
        <taxon>Eukaryota</taxon>
        <taxon>Metazoa</taxon>
        <taxon>Chordata</taxon>
        <taxon>Craniata</taxon>
        <taxon>Vertebrata</taxon>
        <taxon>Euteleostomi</taxon>
        <taxon>Mammalia</taxon>
        <taxon>Eutheria</taxon>
        <taxon>Euarchontoglires</taxon>
        <taxon>Primates</taxon>
        <taxon>Haplorrhini</taxon>
        <taxon>Catarrhini</taxon>
        <taxon>Hominidae</taxon>
        <taxon>Homo</taxon>
    </lineage>
</organism>
<dbReference type="OrthoDB" id="10027144at2759"/>
<gene>
    <name evidence="1" type="primary">HDLBP</name>
</gene>
<dbReference type="EMBL" id="HF584455">
    <property type="protein sequence ID" value="CCQ43952.1"/>
    <property type="molecule type" value="Genomic_DNA"/>
</dbReference>
<protein>
    <submittedName>
        <fullName evidence="1">Alternative protein HDLBP</fullName>
    </submittedName>
</protein>
<accession>L8ECQ0</accession>
<evidence type="ECO:0000313" key="1">
    <source>
        <dbReference type="EMBL" id="CCQ43952.1"/>
    </source>
</evidence>
<name>L8ECQ0_HUMAN</name>
<reference evidence="1" key="1">
    <citation type="journal article" date="2013" name="PLoS ONE">
        <title>Direct detection of alternative open reading frames translation products in human significantly expands the proteome.</title>
        <authorList>
            <person name="Vanderperre B."/>
            <person name="Lucier J.-F."/>
            <person name="Motard J."/>
            <person name="Tremblay G."/>
            <person name="Vanderperre S."/>
            <person name="Wisztorski M."/>
            <person name="Salzet M."/>
            <person name="Boisvert F.-M."/>
            <person name="Roucou X."/>
        </authorList>
    </citation>
    <scope>NUCLEOTIDE SEQUENCE</scope>
</reference>
<dbReference type="ChiTaRS" id="HDLBP">
    <property type="organism name" value="human"/>
</dbReference>
<sequence length="50" mass="5921">MPSLHFLRKLLAWKVPRNPLEPGGTRSDPSRLLSSLRCSMYPWRRENTRI</sequence>
<proteinExistence type="predicted"/>